<dbReference type="InterPro" id="IPR021109">
    <property type="entry name" value="Peptidase_aspartic_dom_sf"/>
</dbReference>
<organism evidence="1 2">
    <name type="scientific">Bombardia bombarda</name>
    <dbReference type="NCBI Taxonomy" id="252184"/>
    <lineage>
        <taxon>Eukaryota</taxon>
        <taxon>Fungi</taxon>
        <taxon>Dikarya</taxon>
        <taxon>Ascomycota</taxon>
        <taxon>Pezizomycotina</taxon>
        <taxon>Sordariomycetes</taxon>
        <taxon>Sordariomycetidae</taxon>
        <taxon>Sordariales</taxon>
        <taxon>Lasiosphaeriaceae</taxon>
        <taxon>Bombardia</taxon>
    </lineage>
</organism>
<dbReference type="SUPFAM" id="SSF50630">
    <property type="entry name" value="Acid proteases"/>
    <property type="match status" value="1"/>
</dbReference>
<accession>A0AA39X0B1</accession>
<feature type="non-terminal residue" evidence="1">
    <location>
        <position position="1"/>
    </location>
</feature>
<dbReference type="EMBL" id="JAULSR010000003">
    <property type="protein sequence ID" value="KAK0624929.1"/>
    <property type="molecule type" value="Genomic_DNA"/>
</dbReference>
<dbReference type="Gene3D" id="2.40.70.10">
    <property type="entry name" value="Acid Proteases"/>
    <property type="match status" value="1"/>
</dbReference>
<name>A0AA39X0B1_9PEZI</name>
<gene>
    <name evidence="1" type="ORF">B0T17DRAFT_462990</name>
</gene>
<sequence length="335" mass="36008">MVPSTVVNSTFLTTSEVCEGDNLKDDTGLLTTLNQCRSRRGGFVTRSVLSTAPIDGLSQLNKGWVGFGNVISYASSATLQLLTQSVTVVEGLITGGQMSTTSHMGLAAGSTLLDGLKKANLIGARSWGLNSGSQSVLFPRDGSLVLGGYDQASLAGPLFEYNVAIPDLLNNRYCPLQITITQLTLEIKTPNSSASQPIITNSNKLPVCVEPYDNLFRMPEPILDQVQAFFKQHTSHLEDPVLPAAYSNKILNLEPGIVYPSSAGQFNATLRFTINNGLTVDIPSYEFQRPLRGLDANGSVVLDPDYNELQIYGSPAPEDGPVVGKAFLSQLYLFV</sequence>
<comment type="caution">
    <text evidence="1">The sequence shown here is derived from an EMBL/GenBank/DDBJ whole genome shotgun (WGS) entry which is preliminary data.</text>
</comment>
<reference evidence="1" key="1">
    <citation type="submission" date="2023-06" db="EMBL/GenBank/DDBJ databases">
        <title>Genome-scale phylogeny and comparative genomics of the fungal order Sordariales.</title>
        <authorList>
            <consortium name="Lawrence Berkeley National Laboratory"/>
            <person name="Hensen N."/>
            <person name="Bonometti L."/>
            <person name="Westerberg I."/>
            <person name="Brannstrom I.O."/>
            <person name="Guillou S."/>
            <person name="Cros-Aarteil S."/>
            <person name="Calhoun S."/>
            <person name="Haridas S."/>
            <person name="Kuo A."/>
            <person name="Mondo S."/>
            <person name="Pangilinan J."/>
            <person name="Riley R."/>
            <person name="LaButti K."/>
            <person name="Andreopoulos B."/>
            <person name="Lipzen A."/>
            <person name="Chen C."/>
            <person name="Yanf M."/>
            <person name="Daum C."/>
            <person name="Ng V."/>
            <person name="Clum A."/>
            <person name="Steindorff A."/>
            <person name="Ohm R."/>
            <person name="Martin F."/>
            <person name="Silar P."/>
            <person name="Natvig D."/>
            <person name="Lalanne C."/>
            <person name="Gautier V."/>
            <person name="Ament-velasquez S.L."/>
            <person name="Kruys A."/>
            <person name="Hutchinson M.I."/>
            <person name="Powell A.J."/>
            <person name="Barry K."/>
            <person name="Miller A.N."/>
            <person name="Grigoriev I.V."/>
            <person name="Debuchy R."/>
            <person name="Gladieux P."/>
            <person name="Thoren M.H."/>
            <person name="Johannesson H."/>
        </authorList>
    </citation>
    <scope>NUCLEOTIDE SEQUENCE</scope>
    <source>
        <strain evidence="1">SMH3391-2</strain>
    </source>
</reference>
<evidence type="ECO:0000313" key="2">
    <source>
        <dbReference type="Proteomes" id="UP001174934"/>
    </source>
</evidence>
<protein>
    <recommendedName>
        <fullName evidence="3">Peptidase A1 domain-containing protein</fullName>
    </recommendedName>
</protein>
<evidence type="ECO:0000313" key="1">
    <source>
        <dbReference type="EMBL" id="KAK0624929.1"/>
    </source>
</evidence>
<evidence type="ECO:0008006" key="3">
    <source>
        <dbReference type="Google" id="ProtNLM"/>
    </source>
</evidence>
<keyword evidence="2" id="KW-1185">Reference proteome</keyword>
<dbReference type="AlphaFoldDB" id="A0AA39X0B1"/>
<proteinExistence type="predicted"/>
<dbReference type="Proteomes" id="UP001174934">
    <property type="component" value="Unassembled WGS sequence"/>
</dbReference>